<dbReference type="InterPro" id="IPR023214">
    <property type="entry name" value="HAD_sf"/>
</dbReference>
<comment type="cofactor">
    <cofactor evidence="1">
        <name>Mg(2+)</name>
        <dbReference type="ChEBI" id="CHEBI:18420"/>
    </cofactor>
</comment>
<comment type="catalytic activity">
    <reaction evidence="10">
        <text>O-phospho-D-serine + H2O = D-serine + phosphate</text>
        <dbReference type="Rhea" id="RHEA:24873"/>
        <dbReference type="ChEBI" id="CHEBI:15377"/>
        <dbReference type="ChEBI" id="CHEBI:35247"/>
        <dbReference type="ChEBI" id="CHEBI:43474"/>
        <dbReference type="ChEBI" id="CHEBI:58680"/>
        <dbReference type="EC" id="3.1.3.3"/>
    </reaction>
</comment>
<reference evidence="12 13" key="1">
    <citation type="journal article" date="2014" name="Genome Announc.">
        <title>Draft genome sequences of eight enterohepatic helicobacter species isolated from both laboratory and wild rodents.</title>
        <authorList>
            <person name="Sheh A."/>
            <person name="Shen Z."/>
            <person name="Fox J.G."/>
        </authorList>
    </citation>
    <scope>NUCLEOTIDE SEQUENCE [LARGE SCALE GENOMIC DNA]</scope>
    <source>
        <strain evidence="12 13">MIT 97-6194</strain>
    </source>
</reference>
<protein>
    <recommendedName>
        <fullName evidence="3">phosphoserine phosphatase</fullName>
        <ecNumber evidence="3">3.1.3.3</ecNumber>
    </recommendedName>
</protein>
<evidence type="ECO:0000256" key="1">
    <source>
        <dbReference type="ARBA" id="ARBA00001946"/>
    </source>
</evidence>
<dbReference type="Proteomes" id="UP000029714">
    <property type="component" value="Unassembled WGS sequence"/>
</dbReference>
<evidence type="ECO:0000256" key="9">
    <source>
        <dbReference type="ARBA" id="ARBA00048138"/>
    </source>
</evidence>
<dbReference type="SUPFAM" id="SSF56784">
    <property type="entry name" value="HAD-like"/>
    <property type="match status" value="1"/>
</dbReference>
<comment type="caution">
    <text evidence="12">The sequence shown here is derived from an EMBL/GenBank/DDBJ whole genome shotgun (WGS) entry which is preliminary data.</text>
</comment>
<dbReference type="EMBL" id="QBIU01000002">
    <property type="protein sequence ID" value="MWV70404.1"/>
    <property type="molecule type" value="Genomic_DNA"/>
</dbReference>
<keyword evidence="6 12" id="KW-0378">Hydrolase</keyword>
<evidence type="ECO:0000256" key="8">
    <source>
        <dbReference type="ARBA" id="ARBA00023299"/>
    </source>
</evidence>
<dbReference type="InterPro" id="IPR036412">
    <property type="entry name" value="HAD-like_sf"/>
</dbReference>
<dbReference type="GO" id="GO:0006564">
    <property type="term" value="P:L-serine biosynthetic process"/>
    <property type="evidence" value="ECO:0007669"/>
    <property type="project" value="UniProtKB-KW"/>
</dbReference>
<keyword evidence="4" id="KW-0028">Amino-acid biosynthesis</keyword>
<evidence type="ECO:0000313" key="11">
    <source>
        <dbReference type="EMBL" id="MWV70404.1"/>
    </source>
</evidence>
<evidence type="ECO:0000313" key="14">
    <source>
        <dbReference type="Proteomes" id="UP000477070"/>
    </source>
</evidence>
<sequence length="199" mass="22454">MAKFIFDLDGTITKEETLPKIASHFNLQDKIDNLTKETIKGNIPFIESFIRRIHILSQVNISEISNLLENTTLYTKLLDFIHTNPQHCIIATQNLSCYIDKLLQKIGCCYYSSSAITKDDKVVKIKEILKKENIVKHYKDLGEKVVFIGDGNNDVEAMRLANISIASGLTHTPANSVLSIADYLVLSEEALCRQLNQLL</sequence>
<dbReference type="RefSeq" id="WP_034572946.1">
    <property type="nucleotide sequence ID" value="NZ_JRMP02000003.1"/>
</dbReference>
<dbReference type="Proteomes" id="UP000477070">
    <property type="component" value="Unassembled WGS sequence"/>
</dbReference>
<dbReference type="NCBIfam" id="TIGR01488">
    <property type="entry name" value="HAD-SF-IB"/>
    <property type="match status" value="1"/>
</dbReference>
<dbReference type="Pfam" id="PF00702">
    <property type="entry name" value="Hydrolase"/>
    <property type="match status" value="1"/>
</dbReference>
<dbReference type="AlphaFoldDB" id="A0A347VPV0"/>
<comment type="pathway">
    <text evidence="2">Amino-acid biosynthesis; L-serine biosynthesis; L-serine from 3-phospho-D-glycerate: step 3/3.</text>
</comment>
<dbReference type="GO" id="GO:0036424">
    <property type="term" value="F:L-phosphoserine phosphatase activity"/>
    <property type="evidence" value="ECO:0007669"/>
    <property type="project" value="TreeGrafter"/>
</dbReference>
<evidence type="ECO:0000313" key="12">
    <source>
        <dbReference type="EMBL" id="TLD95343.1"/>
    </source>
</evidence>
<evidence type="ECO:0000313" key="13">
    <source>
        <dbReference type="Proteomes" id="UP000029714"/>
    </source>
</evidence>
<dbReference type="Gene3D" id="3.40.50.1000">
    <property type="entry name" value="HAD superfamily/HAD-like"/>
    <property type="match status" value="1"/>
</dbReference>
<dbReference type="OrthoDB" id="3180855at2"/>
<organism evidence="12 13">
    <name type="scientific">Helicobacter saguini</name>
    <dbReference type="NCBI Taxonomy" id="1548018"/>
    <lineage>
        <taxon>Bacteria</taxon>
        <taxon>Pseudomonadati</taxon>
        <taxon>Campylobacterota</taxon>
        <taxon>Epsilonproteobacteria</taxon>
        <taxon>Campylobacterales</taxon>
        <taxon>Helicobacteraceae</taxon>
        <taxon>Helicobacter</taxon>
    </lineage>
</organism>
<dbReference type="GO" id="GO:0000287">
    <property type="term" value="F:magnesium ion binding"/>
    <property type="evidence" value="ECO:0007669"/>
    <property type="project" value="TreeGrafter"/>
</dbReference>
<keyword evidence="8" id="KW-0718">Serine biosynthesis</keyword>
<dbReference type="PANTHER" id="PTHR43344:SF2">
    <property type="entry name" value="PHOSPHOSERINE PHOSPHATASE"/>
    <property type="match status" value="1"/>
</dbReference>
<evidence type="ECO:0000256" key="5">
    <source>
        <dbReference type="ARBA" id="ARBA00022723"/>
    </source>
</evidence>
<comment type="catalytic activity">
    <reaction evidence="9">
        <text>O-phospho-L-serine + H2O = L-serine + phosphate</text>
        <dbReference type="Rhea" id="RHEA:21208"/>
        <dbReference type="ChEBI" id="CHEBI:15377"/>
        <dbReference type="ChEBI" id="CHEBI:33384"/>
        <dbReference type="ChEBI" id="CHEBI:43474"/>
        <dbReference type="ChEBI" id="CHEBI:57524"/>
        <dbReference type="EC" id="3.1.3.3"/>
    </reaction>
</comment>
<reference evidence="12" key="3">
    <citation type="submission" date="2018-04" db="EMBL/GenBank/DDBJ databases">
        <authorList>
            <person name="Sheh A."/>
            <person name="Shen Z."/>
            <person name="Mannion A.J."/>
            <person name="Fox J.G."/>
        </authorList>
    </citation>
    <scope>NUCLEOTIDE SEQUENCE</scope>
    <source>
        <strain evidence="12">MIT 97-6194</strain>
    </source>
</reference>
<keyword evidence="5" id="KW-0479">Metal-binding</keyword>
<dbReference type="EMBL" id="JRMP02000003">
    <property type="protein sequence ID" value="TLD95343.1"/>
    <property type="molecule type" value="Genomic_DNA"/>
</dbReference>
<gene>
    <name evidence="11" type="ORF">DCO61_10465</name>
    <name evidence="12" type="ORF">LS64_003110</name>
</gene>
<evidence type="ECO:0000256" key="2">
    <source>
        <dbReference type="ARBA" id="ARBA00005135"/>
    </source>
</evidence>
<keyword evidence="13" id="KW-1185">Reference proteome</keyword>
<dbReference type="InterPro" id="IPR050582">
    <property type="entry name" value="HAD-like_SerB"/>
</dbReference>
<reference evidence="11 14" key="4">
    <citation type="submission" date="2019-12" db="EMBL/GenBank/DDBJ databases">
        <title>Multi-Generational Helicobacter saguini Isolates.</title>
        <authorList>
            <person name="Mannion A."/>
            <person name="Shen Z."/>
            <person name="Fox J.G."/>
        </authorList>
    </citation>
    <scope>NUCLEOTIDE SEQUENCE [LARGE SCALE GENOMIC DNA]</scope>
    <source>
        <strain evidence="11">16-048</strain>
        <strain evidence="14">16-048 (F4)</strain>
    </source>
</reference>
<dbReference type="STRING" id="1548018.LS64_10600"/>
<accession>A0A347VPV0</accession>
<reference evidence="12 13" key="2">
    <citation type="journal article" date="2016" name="Infect. Immun.">
        <title>Helicobacter saguini, a Novel Helicobacter Isolated from Cotton-Top Tamarins with Ulcerative Colitis, Has Proinflammatory Properties and Induces Typhlocolitis and Dysplasia in Gnotobiotic IL-10-/- Mice.</title>
        <authorList>
            <person name="Shen Z."/>
            <person name="Mannion A."/>
            <person name="Whary M.T."/>
            <person name="Muthupalani S."/>
            <person name="Sheh A."/>
            <person name="Feng Y."/>
            <person name="Gong G."/>
            <person name="Vandamme P."/>
            <person name="Holcombe H.R."/>
            <person name="Paster B.J."/>
            <person name="Fox J.G."/>
        </authorList>
    </citation>
    <scope>NUCLEOTIDE SEQUENCE [LARGE SCALE GENOMIC DNA]</scope>
    <source>
        <strain evidence="12 13">MIT 97-6194</strain>
    </source>
</reference>
<dbReference type="EC" id="3.1.3.3" evidence="3"/>
<evidence type="ECO:0000256" key="4">
    <source>
        <dbReference type="ARBA" id="ARBA00022605"/>
    </source>
</evidence>
<evidence type="ECO:0000256" key="6">
    <source>
        <dbReference type="ARBA" id="ARBA00022801"/>
    </source>
</evidence>
<dbReference type="GO" id="GO:0005737">
    <property type="term" value="C:cytoplasm"/>
    <property type="evidence" value="ECO:0007669"/>
    <property type="project" value="TreeGrafter"/>
</dbReference>
<evidence type="ECO:0000256" key="10">
    <source>
        <dbReference type="ARBA" id="ARBA00048523"/>
    </source>
</evidence>
<proteinExistence type="predicted"/>
<evidence type="ECO:0000256" key="3">
    <source>
        <dbReference type="ARBA" id="ARBA00012640"/>
    </source>
</evidence>
<keyword evidence="7" id="KW-0460">Magnesium</keyword>
<name>A0A347VPV0_9HELI</name>
<dbReference type="PANTHER" id="PTHR43344">
    <property type="entry name" value="PHOSPHOSERINE PHOSPHATASE"/>
    <property type="match status" value="1"/>
</dbReference>
<evidence type="ECO:0000256" key="7">
    <source>
        <dbReference type="ARBA" id="ARBA00022842"/>
    </source>
</evidence>